<sequence length="127" mass="13288">MKNKLAEHGLFIAKKGILFQVVTALIITLLAGIIAGQHSAISTAAGAVISILPTAVFSGFAFRYAGASKNELVARSFSQGSKLKLALTIILFVVTFAGLNAAPIEVFVAYVATTASHALAMFRYGTK</sequence>
<evidence type="ECO:0000313" key="7">
    <source>
        <dbReference type="EMBL" id="MDO6576669.1"/>
    </source>
</evidence>
<organism evidence="7 8">
    <name type="scientific">Alteromonas stellipolaris</name>
    <dbReference type="NCBI Taxonomy" id="233316"/>
    <lineage>
        <taxon>Bacteria</taxon>
        <taxon>Pseudomonadati</taxon>
        <taxon>Pseudomonadota</taxon>
        <taxon>Gammaproteobacteria</taxon>
        <taxon>Alteromonadales</taxon>
        <taxon>Alteromonadaceae</taxon>
        <taxon>Alteromonas/Salinimonas group</taxon>
        <taxon>Alteromonas</taxon>
    </lineage>
</organism>
<evidence type="ECO:0000256" key="6">
    <source>
        <dbReference type="SAM" id="Phobius"/>
    </source>
</evidence>
<keyword evidence="5 6" id="KW-0472">Membrane</keyword>
<evidence type="ECO:0000256" key="3">
    <source>
        <dbReference type="ARBA" id="ARBA00022692"/>
    </source>
</evidence>
<evidence type="ECO:0000256" key="2">
    <source>
        <dbReference type="ARBA" id="ARBA00022475"/>
    </source>
</evidence>
<gene>
    <name evidence="7" type="ORF">Q4527_04665</name>
</gene>
<feature type="transmembrane region" description="Helical" evidence="6">
    <location>
        <begin position="40"/>
        <end position="62"/>
    </location>
</feature>
<reference evidence="7" key="1">
    <citation type="submission" date="2023-07" db="EMBL/GenBank/DDBJ databases">
        <title>Genome content predicts the carbon catabolic preferences of heterotrophic bacteria.</title>
        <authorList>
            <person name="Gralka M."/>
        </authorList>
    </citation>
    <scope>NUCLEOTIDE SEQUENCE</scope>
    <source>
        <strain evidence="7">F2M12</strain>
    </source>
</reference>
<feature type="transmembrane region" description="Helical" evidence="6">
    <location>
        <begin position="12"/>
        <end position="34"/>
    </location>
</feature>
<evidence type="ECO:0000256" key="1">
    <source>
        <dbReference type="ARBA" id="ARBA00004651"/>
    </source>
</evidence>
<feature type="transmembrane region" description="Helical" evidence="6">
    <location>
        <begin position="83"/>
        <end position="101"/>
    </location>
</feature>
<feature type="transmembrane region" description="Helical" evidence="6">
    <location>
        <begin position="107"/>
        <end position="125"/>
    </location>
</feature>
<dbReference type="RefSeq" id="WP_061998129.1">
    <property type="nucleotide sequence ID" value="NZ_CAXIBE010000026.1"/>
</dbReference>
<comment type="caution">
    <text evidence="7">The sequence shown here is derived from an EMBL/GenBank/DDBJ whole genome shotgun (WGS) entry which is preliminary data.</text>
</comment>
<dbReference type="AlphaFoldDB" id="A0AAW7YZN8"/>
<dbReference type="EMBL" id="JAUOQI010000003">
    <property type="protein sequence ID" value="MDO6576669.1"/>
    <property type="molecule type" value="Genomic_DNA"/>
</dbReference>
<protein>
    <submittedName>
        <fullName evidence="7">ATP synthase subunit I</fullName>
    </submittedName>
</protein>
<dbReference type="Proteomes" id="UP001170717">
    <property type="component" value="Unassembled WGS sequence"/>
</dbReference>
<evidence type="ECO:0000256" key="5">
    <source>
        <dbReference type="ARBA" id="ARBA00023136"/>
    </source>
</evidence>
<comment type="subcellular location">
    <subcellularLocation>
        <location evidence="1">Cell membrane</location>
        <topology evidence="1">Multi-pass membrane protein</topology>
    </subcellularLocation>
</comment>
<keyword evidence="2" id="KW-1003">Cell membrane</keyword>
<dbReference type="Pfam" id="PF03899">
    <property type="entry name" value="ATP-synt_I"/>
    <property type="match status" value="1"/>
</dbReference>
<keyword evidence="3 6" id="KW-0812">Transmembrane</keyword>
<dbReference type="GO" id="GO:0005886">
    <property type="term" value="C:plasma membrane"/>
    <property type="evidence" value="ECO:0007669"/>
    <property type="project" value="UniProtKB-SubCell"/>
</dbReference>
<accession>A0AAW7YZN8</accession>
<proteinExistence type="predicted"/>
<dbReference type="InterPro" id="IPR005598">
    <property type="entry name" value="ATP_synth_I"/>
</dbReference>
<evidence type="ECO:0000256" key="4">
    <source>
        <dbReference type="ARBA" id="ARBA00022989"/>
    </source>
</evidence>
<evidence type="ECO:0000313" key="8">
    <source>
        <dbReference type="Proteomes" id="UP001170717"/>
    </source>
</evidence>
<keyword evidence="4 6" id="KW-1133">Transmembrane helix</keyword>
<name>A0AAW7YZN8_9ALTE</name>